<name>A0AAD4LL94_9AGAM</name>
<comment type="caution">
    <text evidence="2">The sequence shown here is derived from an EMBL/GenBank/DDBJ whole genome shotgun (WGS) entry which is preliminary data.</text>
</comment>
<evidence type="ECO:0008006" key="4">
    <source>
        <dbReference type="Google" id="ProtNLM"/>
    </source>
</evidence>
<dbReference type="EMBL" id="JAKELL010000010">
    <property type="protein sequence ID" value="KAH8995936.1"/>
    <property type="molecule type" value="Genomic_DNA"/>
</dbReference>
<reference evidence="2" key="1">
    <citation type="submission" date="2022-01" db="EMBL/GenBank/DDBJ databases">
        <title>Comparative genomics reveals a dynamic genome evolution in the ectomycorrhizal milk-cap (Lactarius) mushrooms.</title>
        <authorList>
            <consortium name="DOE Joint Genome Institute"/>
            <person name="Lebreton A."/>
            <person name="Tang N."/>
            <person name="Kuo A."/>
            <person name="LaButti K."/>
            <person name="Drula E."/>
            <person name="Barry K."/>
            <person name="Clum A."/>
            <person name="Lipzen A."/>
            <person name="Mousain D."/>
            <person name="Ng V."/>
            <person name="Wang R."/>
            <person name="Wang X."/>
            <person name="Dai Y."/>
            <person name="Henrissat B."/>
            <person name="Grigoriev I.V."/>
            <person name="Guerin-Laguette A."/>
            <person name="Yu F."/>
            <person name="Martin F.M."/>
        </authorList>
    </citation>
    <scope>NUCLEOTIDE SEQUENCE</scope>
    <source>
        <strain evidence="2">QP</strain>
    </source>
</reference>
<gene>
    <name evidence="2" type="ORF">EDB92DRAFT_1967076</name>
</gene>
<dbReference type="Proteomes" id="UP001201163">
    <property type="component" value="Unassembled WGS sequence"/>
</dbReference>
<proteinExistence type="predicted"/>
<evidence type="ECO:0000256" key="1">
    <source>
        <dbReference type="SAM" id="MobiDB-lite"/>
    </source>
</evidence>
<accession>A0AAD4LL94</accession>
<keyword evidence="3" id="KW-1185">Reference proteome</keyword>
<protein>
    <recommendedName>
        <fullName evidence="4">HNH nuclease domain-containing protein</fullName>
    </recommendedName>
</protein>
<sequence>MRRSGTHKADPPPFEPLPDNMFSRRTHPSWHDAYARCVGLFFWAVGRQPPPGTASYDMCSRVLGHLVLEAPTELGRDWVCKKILGCADEHALARLAQKYIFTFVAAFRASVGPSSPARGGLGRGAVGGSSISTPGGDRGARGAALSTYQDKRMLALERDACRCMITGSVHSASAIGAATLAGAPTAVVEATFIIPPSVDIRTLSRYAGFSSDDPLCEPAPSFYRVENLLTLHADAADEFRSLNVWLEATGRKDEYQVVTWNPTTLAASRRQTTVAFSTADPGVRPVPSVHYLRLRAACARVAHKSGAAVYIEALTRDLATLSVLAEDGSSAGVLTAALSRVAGG</sequence>
<feature type="region of interest" description="Disordered" evidence="1">
    <location>
        <begin position="118"/>
        <end position="142"/>
    </location>
</feature>
<evidence type="ECO:0000313" key="3">
    <source>
        <dbReference type="Proteomes" id="UP001201163"/>
    </source>
</evidence>
<dbReference type="AlphaFoldDB" id="A0AAD4LL94"/>
<evidence type="ECO:0000313" key="2">
    <source>
        <dbReference type="EMBL" id="KAH8995936.1"/>
    </source>
</evidence>
<feature type="region of interest" description="Disordered" evidence="1">
    <location>
        <begin position="1"/>
        <end position="20"/>
    </location>
</feature>
<organism evidence="2 3">
    <name type="scientific">Lactarius akahatsu</name>
    <dbReference type="NCBI Taxonomy" id="416441"/>
    <lineage>
        <taxon>Eukaryota</taxon>
        <taxon>Fungi</taxon>
        <taxon>Dikarya</taxon>
        <taxon>Basidiomycota</taxon>
        <taxon>Agaricomycotina</taxon>
        <taxon>Agaricomycetes</taxon>
        <taxon>Russulales</taxon>
        <taxon>Russulaceae</taxon>
        <taxon>Lactarius</taxon>
    </lineage>
</organism>